<dbReference type="InterPro" id="IPR000873">
    <property type="entry name" value="AMP-dep_synth/lig_dom"/>
</dbReference>
<evidence type="ECO:0000313" key="6">
    <source>
        <dbReference type="EMBL" id="EFJ00944.1"/>
    </source>
</evidence>
<dbReference type="EMBL" id="GL377303">
    <property type="protein sequence ID" value="EFJ00944.1"/>
    <property type="molecule type" value="Genomic_DNA"/>
</dbReference>
<feature type="domain" description="Brix" evidence="5">
    <location>
        <begin position="1210"/>
        <end position="1495"/>
    </location>
</feature>
<feature type="region of interest" description="Disordered" evidence="3">
    <location>
        <begin position="1517"/>
        <end position="1640"/>
    </location>
</feature>
<feature type="region of interest" description="Disordered" evidence="3">
    <location>
        <begin position="1431"/>
        <end position="1451"/>
    </location>
</feature>
<dbReference type="Pfam" id="PF00501">
    <property type="entry name" value="AMP-binding"/>
    <property type="match status" value="1"/>
</dbReference>
<organism evidence="7">
    <name type="scientific">Schizophyllum commune (strain H4-8 / FGSC 9210)</name>
    <name type="common">Split gill fungus</name>
    <dbReference type="NCBI Taxonomy" id="578458"/>
    <lineage>
        <taxon>Eukaryota</taxon>
        <taxon>Fungi</taxon>
        <taxon>Dikarya</taxon>
        <taxon>Basidiomycota</taxon>
        <taxon>Agaricomycotina</taxon>
        <taxon>Agaricomycetes</taxon>
        <taxon>Agaricomycetidae</taxon>
        <taxon>Agaricales</taxon>
        <taxon>Schizophyllaceae</taxon>
        <taxon>Schizophyllum</taxon>
    </lineage>
</organism>
<dbReference type="InterPro" id="IPR020806">
    <property type="entry name" value="PKS_PP-bd"/>
</dbReference>
<dbReference type="PANTHER" id="PTHR12661:SF5">
    <property type="entry name" value="SUPPRESSOR OF SWI4 1 HOMOLOG"/>
    <property type="match status" value="1"/>
</dbReference>
<dbReference type="PROSITE" id="PS50833">
    <property type="entry name" value="BRIX"/>
    <property type="match status" value="1"/>
</dbReference>
<dbReference type="OMA" id="WDWLAHI"/>
<dbReference type="InterPro" id="IPR020845">
    <property type="entry name" value="AMP-binding_CS"/>
</dbReference>
<dbReference type="SMART" id="SM00823">
    <property type="entry name" value="PKS_PP"/>
    <property type="match status" value="1"/>
</dbReference>
<dbReference type="eggNOG" id="KOG2963">
    <property type="taxonomic scope" value="Eukaryota"/>
</dbReference>
<feature type="domain" description="Carrier" evidence="4">
    <location>
        <begin position="552"/>
        <end position="630"/>
    </location>
</feature>
<dbReference type="InterPro" id="IPR042099">
    <property type="entry name" value="ANL_N_sf"/>
</dbReference>
<dbReference type="HOGENOM" id="CLU_242855_0_0_1"/>
<dbReference type="STRING" id="578458.D8PVX7"/>
<dbReference type="GO" id="GO:0030687">
    <property type="term" value="C:preribosome, large subunit precursor"/>
    <property type="evidence" value="ECO:0007669"/>
    <property type="project" value="TreeGrafter"/>
</dbReference>
<evidence type="ECO:0000256" key="3">
    <source>
        <dbReference type="SAM" id="MobiDB-lite"/>
    </source>
</evidence>
<proteinExistence type="predicted"/>
<dbReference type="Gene3D" id="3.40.50.12780">
    <property type="entry name" value="N-terminal domain of ligase-like"/>
    <property type="match status" value="1"/>
</dbReference>
<dbReference type="KEGG" id="scm:SCHCO_02661716"/>
<keyword evidence="7" id="KW-1185">Reference proteome</keyword>
<dbReference type="PROSITE" id="PS00455">
    <property type="entry name" value="AMP_BINDING"/>
    <property type="match status" value="1"/>
</dbReference>
<dbReference type="InterPro" id="IPR007109">
    <property type="entry name" value="Brix"/>
</dbReference>
<dbReference type="PROSITE" id="PS00012">
    <property type="entry name" value="PHOSPHOPANTETHEINE"/>
    <property type="match status" value="1"/>
</dbReference>
<dbReference type="PANTHER" id="PTHR12661">
    <property type="entry name" value="PETER PAN-RELATED"/>
    <property type="match status" value="1"/>
</dbReference>
<feature type="compositionally biased region" description="Basic residues" evidence="3">
    <location>
        <begin position="1625"/>
        <end position="1640"/>
    </location>
</feature>
<evidence type="ECO:0000259" key="4">
    <source>
        <dbReference type="PROSITE" id="PS50075"/>
    </source>
</evidence>
<dbReference type="Pfam" id="PF00550">
    <property type="entry name" value="PP-binding"/>
    <property type="match status" value="1"/>
</dbReference>
<evidence type="ECO:0000313" key="7">
    <source>
        <dbReference type="Proteomes" id="UP000007431"/>
    </source>
</evidence>
<dbReference type="GO" id="GO:0006364">
    <property type="term" value="P:rRNA processing"/>
    <property type="evidence" value="ECO:0007669"/>
    <property type="project" value="InterPro"/>
</dbReference>
<name>D8PVX7_SCHCM</name>
<dbReference type="InParanoid" id="D8PVX7"/>
<evidence type="ECO:0008006" key="8">
    <source>
        <dbReference type="Google" id="ProtNLM"/>
    </source>
</evidence>
<dbReference type="Gene3D" id="3.40.50.720">
    <property type="entry name" value="NAD(P)-binding Rossmann-like Domain"/>
    <property type="match status" value="1"/>
</dbReference>
<evidence type="ECO:0000256" key="2">
    <source>
        <dbReference type="ARBA" id="ARBA00022553"/>
    </source>
</evidence>
<dbReference type="SMART" id="SM00879">
    <property type="entry name" value="Brix"/>
    <property type="match status" value="1"/>
</dbReference>
<dbReference type="GO" id="GO:0031177">
    <property type="term" value="F:phosphopantetheine binding"/>
    <property type="evidence" value="ECO:0007669"/>
    <property type="project" value="InterPro"/>
</dbReference>
<sequence length="1640" mass="179719">MAAIQYHCRSLTELLEKRARETPDRVAIYTGEANDDSTKLLQPLTYGDVAKAVDRLAWHYSAIPGFLPEPAADGLPPPRIVAVLVSSSIDESFLEMALAKLGMTALLLSVNNSVQAVAHLTKLTKASHLIYGPRFADDALEAQHLLHEQGINVEIIPDKRFPLWGEQGAAVASVKPYQARLTPDQERDRPGVLLHSSGSTGFPKPVYVTHYGLVANIALNQNKPAFSTLPVFHGYGHFAIFRCFYACQPITLFPPHLPLTSGNIVKVLAASPPVKQCFAVPYVIKLMGETVEGIDALASFDVVSYAGAALPDDLGDRLTKANVNLLSIYGTTETGSLMNSQRDFITDKLWNWVRPLPSSKDFLVFEPRGNDAFELVVKDGYPPKIETNRPDGSYATKDLFLQHPERPGLYKYVGRLDDTLVQTLGEKTNPVPIELAIRGNSPLVQEAIVFGAGRPQTGCLILPSDLAKDMSREELMDKIWPVIEMANEAAPTHSRLLPEMIEFLPYGTQIPVATKMSILRPACYAKFKDIIDKVYDRFEQGNQAEKLRLSGPDLEQFVFDTIAKTVGTTKASLLTRDIDLFAFGVDSLQGTRIRNTLQKSLDIGDQVLGQNVVYEHPTVTKLAEHIAELQSGSGATTSDASQHDLMLKMVDKWAEQLTTKKATGNAGKDSQVVLLTGATGSLGAHILAQLTASPAVKKIVCLSRAKSHEDSLGRVKDSLAQRKLSLTPEQAAKVVSYAANPNAEDLGLSQPEHDALSAEITSVIHNAWPVNFNLSLASYDEHVGGALHLINLALASAQGADFFFSSSISCRQAGPEERVPEDFSDSPSTAVGTGYARSKWVVEKLCQRAAEKGVRVGVLRIGQMVGDTESGVWNETEAWPLMFKGAQTMGALPKTGERVYWLPVDYAGRSISELVYRADAPQSTVYHIVDPLPTSWDEDILGGLRDAGLVFDAVDKDEYVRRLEASEQDPVKNPIIKLLPFFRARYQNALKRAPMVFVTENTGKVAPSIANAPPTTQELVVKWCKHWRETGFLQFSSSPDCVLMLEVRMMEIRVQCYGVVDLVDGAFAAAPDPKKSPNSLSARIFTPSQLSRAGPPRGIEETSRSVESDGPAPGVDEFPKRRAQVEVEVEFGVWSTGHLSAEDCPWSTGQPPELFGGMFVWSTGQDMVAVGNKRSSFRSAANLRSAGTTKTRTHLKGAGAQAAGAAEGVPKSFVIKHGQVGTALTTLVRDLRKVMEPNTASRLKERNRNKLKDYFTIAPALHVTHLLAFTLTPVAPSLRIVRLPAGPTLSFRIERYSLMKDILASSRHARSIGMEYLSPPLLVLASFPKPGPDTPPHLPLIMKAFQSLFPGLSPKSLRLSSARRVVLVAYNPDKGTLDFRHYIITVKPQGVSRRVRKILEGTAGKTHSSEFLDLGNEKDIADFLLRKRGEAGPDGGYESASSAQSEAGEEADAVDLAEDYVGRNNKKGQRRAVRLDEVGPRMELRLVKITEGLPGKEGGVIYHEFVKKSKKETAAQKAAHLEKERIRKERREAQERNVAKKKAEEAAKKGKGKKAAAAGEDEDEDMEAAEDEEDEVEEDDGSDGEGVWKDDDEDWDEEEEISEGEDSELEEAEQSSASEDERPPPKKAKLRSKPQGKRQR</sequence>
<dbReference type="Pfam" id="PF04427">
    <property type="entry name" value="Brix"/>
    <property type="match status" value="1"/>
</dbReference>
<dbReference type="RefSeq" id="XP_003035846.1">
    <property type="nucleotide sequence ID" value="XM_003035800.1"/>
</dbReference>
<dbReference type="Pfam" id="PF23562">
    <property type="entry name" value="AMP-binding_C_3"/>
    <property type="match status" value="1"/>
</dbReference>
<dbReference type="InterPro" id="IPR006162">
    <property type="entry name" value="Ppantetheine_attach_site"/>
</dbReference>
<feature type="compositionally biased region" description="Acidic residues" evidence="3">
    <location>
        <begin position="1590"/>
        <end position="1613"/>
    </location>
</feature>
<dbReference type="Pfam" id="PF07993">
    <property type="entry name" value="NAD_binding_4"/>
    <property type="match status" value="1"/>
</dbReference>
<dbReference type="eggNOG" id="KOG1178">
    <property type="taxonomic scope" value="Eukaryota"/>
</dbReference>
<dbReference type="SUPFAM" id="SSF56801">
    <property type="entry name" value="Acetyl-CoA synthetase-like"/>
    <property type="match status" value="1"/>
</dbReference>
<feature type="compositionally biased region" description="Basic and acidic residues" evidence="3">
    <location>
        <begin position="1517"/>
        <end position="1548"/>
    </location>
</feature>
<dbReference type="InterPro" id="IPR045112">
    <property type="entry name" value="PPAN-like"/>
</dbReference>
<dbReference type="VEuPathDB" id="FungiDB:SCHCODRAFT_02661716"/>
<protein>
    <recommendedName>
        <fullName evidence="8">Brix domain-containing protein</fullName>
    </recommendedName>
</protein>
<feature type="compositionally biased region" description="Acidic residues" evidence="3">
    <location>
        <begin position="1559"/>
        <end position="1583"/>
    </location>
</feature>
<keyword evidence="2" id="KW-0597">Phosphoprotein</keyword>
<dbReference type="GO" id="GO:0019843">
    <property type="term" value="F:rRNA binding"/>
    <property type="evidence" value="ECO:0007669"/>
    <property type="project" value="InterPro"/>
</dbReference>
<dbReference type="Gene3D" id="1.10.1200.10">
    <property type="entry name" value="ACP-like"/>
    <property type="match status" value="1"/>
</dbReference>
<dbReference type="OrthoDB" id="429813at2759"/>
<dbReference type="InterPro" id="IPR013120">
    <property type="entry name" value="FAR_NAD-bd"/>
</dbReference>
<dbReference type="eggNOG" id="KOG1256">
    <property type="taxonomic scope" value="Eukaryota"/>
</dbReference>
<dbReference type="GO" id="GO:0000027">
    <property type="term" value="P:ribosomal large subunit assembly"/>
    <property type="evidence" value="ECO:0007669"/>
    <property type="project" value="TreeGrafter"/>
</dbReference>
<evidence type="ECO:0000259" key="5">
    <source>
        <dbReference type="PROSITE" id="PS50833"/>
    </source>
</evidence>
<feature type="region of interest" description="Disordered" evidence="3">
    <location>
        <begin position="1071"/>
        <end position="1120"/>
    </location>
</feature>
<dbReference type="SUPFAM" id="SSF51735">
    <property type="entry name" value="NAD(P)-binding Rossmann-fold domains"/>
    <property type="match status" value="1"/>
</dbReference>
<dbReference type="GeneID" id="9587648"/>
<dbReference type="InterPro" id="IPR036736">
    <property type="entry name" value="ACP-like_sf"/>
</dbReference>
<feature type="compositionally biased region" description="Basic and acidic residues" evidence="3">
    <location>
        <begin position="1098"/>
        <end position="1107"/>
    </location>
</feature>
<evidence type="ECO:0000256" key="1">
    <source>
        <dbReference type="ARBA" id="ARBA00022450"/>
    </source>
</evidence>
<feature type="compositionally biased region" description="Polar residues" evidence="3">
    <location>
        <begin position="1076"/>
        <end position="1091"/>
    </location>
</feature>
<dbReference type="InterPro" id="IPR036291">
    <property type="entry name" value="NAD(P)-bd_dom_sf"/>
</dbReference>
<dbReference type="InterPro" id="IPR009081">
    <property type="entry name" value="PP-bd_ACP"/>
</dbReference>
<accession>D8PVX7</accession>
<dbReference type="PROSITE" id="PS50075">
    <property type="entry name" value="CARRIER"/>
    <property type="match status" value="1"/>
</dbReference>
<keyword evidence="1" id="KW-0596">Phosphopantetheine</keyword>
<reference evidence="6 7" key="1">
    <citation type="journal article" date="2010" name="Nat. Biotechnol.">
        <title>Genome sequence of the model mushroom Schizophyllum commune.</title>
        <authorList>
            <person name="Ohm R.A."/>
            <person name="de Jong J.F."/>
            <person name="Lugones L.G."/>
            <person name="Aerts A."/>
            <person name="Kothe E."/>
            <person name="Stajich J.E."/>
            <person name="de Vries R.P."/>
            <person name="Record E."/>
            <person name="Levasseur A."/>
            <person name="Baker S.E."/>
            <person name="Bartholomew K.A."/>
            <person name="Coutinho P.M."/>
            <person name="Erdmann S."/>
            <person name="Fowler T.J."/>
            <person name="Gathman A.C."/>
            <person name="Lombard V."/>
            <person name="Henrissat B."/>
            <person name="Knabe N."/>
            <person name="Kuees U."/>
            <person name="Lilly W.W."/>
            <person name="Lindquist E."/>
            <person name="Lucas S."/>
            <person name="Magnuson J.K."/>
            <person name="Piumi F."/>
            <person name="Raudaskoski M."/>
            <person name="Salamov A."/>
            <person name="Schmutz J."/>
            <person name="Schwarze F.W.M.R."/>
            <person name="vanKuyk P.A."/>
            <person name="Horton J.S."/>
            <person name="Grigoriev I.V."/>
            <person name="Woesten H.A.B."/>
        </authorList>
    </citation>
    <scope>NUCLEOTIDE SEQUENCE [LARGE SCALE GENOMIC DNA]</scope>
    <source>
        <strain evidence="7">H4-8 / FGSC 9210</strain>
    </source>
</reference>
<dbReference type="Proteomes" id="UP000007431">
    <property type="component" value="Unassembled WGS sequence"/>
</dbReference>
<gene>
    <name evidence="6" type="ORF">SCHCODRAFT_255991</name>
</gene>
<dbReference type="SUPFAM" id="SSF47336">
    <property type="entry name" value="ACP-like"/>
    <property type="match status" value="1"/>
</dbReference>